<sequence>MNPLWLLRMRKWAQHPPSWRRVLLVLAVVAICAALFALERWALLPEWMTADPRGPGRVPR</sequence>
<name>A0A1I2D8Y6_9RHOB</name>
<dbReference type="AlphaFoldDB" id="A0A1I2D8Y6"/>
<dbReference type="Proteomes" id="UP000325289">
    <property type="component" value="Unassembled WGS sequence"/>
</dbReference>
<evidence type="ECO:0000313" key="1">
    <source>
        <dbReference type="EMBL" id="SFE77017.1"/>
    </source>
</evidence>
<protein>
    <submittedName>
        <fullName evidence="1">Uncharacterized protein</fullName>
    </submittedName>
</protein>
<organism evidence="1 2">
    <name type="scientific">Roseivivax sediminis</name>
    <dbReference type="NCBI Taxonomy" id="936889"/>
    <lineage>
        <taxon>Bacteria</taxon>
        <taxon>Pseudomonadati</taxon>
        <taxon>Pseudomonadota</taxon>
        <taxon>Alphaproteobacteria</taxon>
        <taxon>Rhodobacterales</taxon>
        <taxon>Roseobacteraceae</taxon>
        <taxon>Roseivivax</taxon>
    </lineage>
</organism>
<proteinExistence type="predicted"/>
<dbReference type="EMBL" id="FOMS01000016">
    <property type="protein sequence ID" value="SFE77017.1"/>
    <property type="molecule type" value="Genomic_DNA"/>
</dbReference>
<keyword evidence="2" id="KW-1185">Reference proteome</keyword>
<accession>A0A1I2D8Y6</accession>
<dbReference type="RefSeq" id="WP_149758141.1">
    <property type="nucleotide sequence ID" value="NZ_FOMS01000016.1"/>
</dbReference>
<evidence type="ECO:0000313" key="2">
    <source>
        <dbReference type="Proteomes" id="UP000325289"/>
    </source>
</evidence>
<reference evidence="1 2" key="1">
    <citation type="submission" date="2016-10" db="EMBL/GenBank/DDBJ databases">
        <authorList>
            <person name="Varghese N."/>
            <person name="Submissions S."/>
        </authorList>
    </citation>
    <scope>NUCLEOTIDE SEQUENCE [LARGE SCALE GENOMIC DNA]</scope>
    <source>
        <strain evidence="2">YIM D21,KCTC 23444,ACCC 10710</strain>
    </source>
</reference>
<gene>
    <name evidence="1" type="ORF">SAMN04515678_11614</name>
</gene>